<dbReference type="EMBL" id="JANAVB010020997">
    <property type="protein sequence ID" value="KAJ6826492.1"/>
    <property type="molecule type" value="Genomic_DNA"/>
</dbReference>
<keyword evidence="1" id="KW-0175">Coiled coil</keyword>
<dbReference type="AlphaFoldDB" id="A0AAX6GD35"/>
<feature type="coiled-coil region" evidence="1">
    <location>
        <begin position="605"/>
        <end position="772"/>
    </location>
</feature>
<comment type="caution">
    <text evidence="3">The sequence shown here is derived from an EMBL/GenBank/DDBJ whole genome shotgun (WGS) entry which is preliminary data.</text>
</comment>
<organism evidence="3 4">
    <name type="scientific">Iris pallida</name>
    <name type="common">Sweet iris</name>
    <dbReference type="NCBI Taxonomy" id="29817"/>
    <lineage>
        <taxon>Eukaryota</taxon>
        <taxon>Viridiplantae</taxon>
        <taxon>Streptophyta</taxon>
        <taxon>Embryophyta</taxon>
        <taxon>Tracheophyta</taxon>
        <taxon>Spermatophyta</taxon>
        <taxon>Magnoliopsida</taxon>
        <taxon>Liliopsida</taxon>
        <taxon>Asparagales</taxon>
        <taxon>Iridaceae</taxon>
        <taxon>Iridoideae</taxon>
        <taxon>Irideae</taxon>
        <taxon>Iris</taxon>
    </lineage>
</organism>
<evidence type="ECO:0000313" key="4">
    <source>
        <dbReference type="Proteomes" id="UP001140949"/>
    </source>
</evidence>
<dbReference type="Proteomes" id="UP001140949">
    <property type="component" value="Unassembled WGS sequence"/>
</dbReference>
<evidence type="ECO:0000256" key="1">
    <source>
        <dbReference type="SAM" id="Coils"/>
    </source>
</evidence>
<gene>
    <name evidence="3" type="ORF">M6B38_372005</name>
</gene>
<feature type="region of interest" description="Disordered" evidence="2">
    <location>
        <begin position="777"/>
        <end position="811"/>
    </location>
</feature>
<evidence type="ECO:0000256" key="2">
    <source>
        <dbReference type="SAM" id="MobiDB-lite"/>
    </source>
</evidence>
<name>A0AAX6GD35_IRIPA</name>
<proteinExistence type="predicted"/>
<evidence type="ECO:0000313" key="3">
    <source>
        <dbReference type="EMBL" id="KAJ6826492.1"/>
    </source>
</evidence>
<protein>
    <submittedName>
        <fullName evidence="3">MAR-binding filament-like protein 1 isoform X1</fullName>
    </submittedName>
</protein>
<reference evidence="3" key="2">
    <citation type="submission" date="2023-04" db="EMBL/GenBank/DDBJ databases">
        <authorList>
            <person name="Bruccoleri R.E."/>
            <person name="Oakeley E.J."/>
            <person name="Faust A.-M."/>
            <person name="Dessus-Babus S."/>
            <person name="Altorfer M."/>
            <person name="Burckhardt D."/>
            <person name="Oertli M."/>
            <person name="Naumann U."/>
            <person name="Petersen F."/>
            <person name="Wong J."/>
        </authorList>
    </citation>
    <scope>NUCLEOTIDE SEQUENCE</scope>
    <source>
        <strain evidence="3">GSM-AAB239-AS_SAM_17_03QT</strain>
        <tissue evidence="3">Leaf</tissue>
    </source>
</reference>
<dbReference type="PANTHER" id="PTHR46753">
    <property type="entry name" value="FYVE AND COILED-COIL DOMAIN-CONTAINING PROTEIN 1"/>
    <property type="match status" value="1"/>
</dbReference>
<feature type="coiled-coil region" evidence="1">
    <location>
        <begin position="496"/>
        <end position="565"/>
    </location>
</feature>
<feature type="coiled-coil region" evidence="1">
    <location>
        <begin position="250"/>
        <end position="449"/>
    </location>
</feature>
<reference evidence="3" key="1">
    <citation type="journal article" date="2023" name="GigaByte">
        <title>Genome assembly of the bearded iris, Iris pallida Lam.</title>
        <authorList>
            <person name="Bruccoleri R.E."/>
            <person name="Oakeley E.J."/>
            <person name="Faust A.M.E."/>
            <person name="Altorfer M."/>
            <person name="Dessus-Babus S."/>
            <person name="Burckhardt D."/>
            <person name="Oertli M."/>
            <person name="Naumann U."/>
            <person name="Petersen F."/>
            <person name="Wong J."/>
        </authorList>
    </citation>
    <scope>NUCLEOTIDE SEQUENCE</scope>
    <source>
        <strain evidence="3">GSM-AAB239-AS_SAM_17_03QT</strain>
    </source>
</reference>
<accession>A0AAX6GD35</accession>
<keyword evidence="4" id="KW-1185">Reference proteome</keyword>
<dbReference type="PANTHER" id="PTHR46753:SF3">
    <property type="entry name" value="PDZ DOMAIN-CONTAINING PROTEIN"/>
    <property type="match status" value="1"/>
</dbReference>
<sequence>MGFLLGSSCLSQYPSLMLLSHRKLGKKKKILAVMVASLQDNIPSDEDICCKNRRAFLFLGVSVLPLLELKAVDAEIPPSGQLGFEVLSQPTGFATIFLSPRNRNKNMKSRTLELPQDPTSEGDVMPHILVFHEDACRSRSRCSIYHEKGISMSQVQQHEQTKLESSSPDLEQLVSKRDLEQSDMQTSLQEAPRISSPVYGTPTISFVSLLNVIGILGSGVFCALYAASQKEKSAMKSTMKSTNIKFSEAQESAAALKEDLEKRLVNEQEQRNKLVSRLEEEVASLSTQLGSANGRIKDLSGDLQNRKKLLDESNTQLSQLESAIRKAREDKDQLEILLKEKTYTVEVLQDKGSLLTQELNEKEKRIDDLNGLLAKEESKCQNLSSIVDQTRARLLEANSTAKQLNEETLKIRKELQLKQSSIDRLNEKVRSLEEENRESSKRFLDLRKEYIDFKSSAEQRATFDSELLSKKDGELDVVRERLAAAQRDAGSKEGMISELEKGRDGLKRMLEEKADNMKELTNELQSTEDSLRASKLEASDLAKQLNETKRSYEVLMSRISKLRDEFHQENKLVINKLEEAKFSSEALSSELVSTRETLGRTKEELTSTSIELKEMMEDRESLKKELLEIYKKLELAAEELKEERSTVVTLNRELEIIKKQMLEDSKARKDLEADLDEATKSLDEMNKSALLLSRELEISSSRIASFEAEKEILLQSVVKQKDNAREAQENVEDAQNLIIRLGNERESLELRANKLEEDLASTKGEILRLRKQISLNKESAEEDRSKRTKVVSATPFTAEKTVTKRRKGGSP</sequence>